<dbReference type="EMBL" id="JANBOH010000122">
    <property type="protein sequence ID" value="KAJ1645130.1"/>
    <property type="molecule type" value="Genomic_DNA"/>
</dbReference>
<dbReference type="AlphaFoldDB" id="A0A9W7XM23"/>
<proteinExistence type="predicted"/>
<feature type="region of interest" description="Disordered" evidence="1">
    <location>
        <begin position="91"/>
        <end position="143"/>
    </location>
</feature>
<protein>
    <submittedName>
        <fullName evidence="3">Uncharacterized protein</fullName>
    </submittedName>
</protein>
<dbReference type="Proteomes" id="UP001145021">
    <property type="component" value="Unassembled WGS sequence"/>
</dbReference>
<feature type="compositionally biased region" description="Polar residues" evidence="1">
    <location>
        <begin position="92"/>
        <end position="107"/>
    </location>
</feature>
<accession>A0A9W7XM23</accession>
<evidence type="ECO:0000256" key="2">
    <source>
        <dbReference type="SAM" id="SignalP"/>
    </source>
</evidence>
<sequence>MYFANTIALFALCASTVYSAASSPAATSVHMQEIPHGMRLSRLNDNSNMPVLIDVASLVAAATQMHMDNAHQRDEEVSVLAARPTANIEDVFNNSNGVMPKNHQPSVNNNNNSNGMQQKNIQSQMQQQQQQQQQPKGNQNQPVAIPVSVGSVAKQGIQGKITVPAKEIHSHGPVSAAVAATIISADKQGSSANHAAVTAVMEDVDVETMREKAIPHTTRTVIAHQFKTTTVADADDSAEVDGDRQSHKKKKDDKIIASIKSGSMDRFAGDESGAVSSSRYCSAALAAFVIVAASYF</sequence>
<keyword evidence="4" id="KW-1185">Reference proteome</keyword>
<feature type="compositionally biased region" description="Low complexity" evidence="1">
    <location>
        <begin position="108"/>
        <end position="142"/>
    </location>
</feature>
<organism evidence="3 4">
    <name type="scientific">Coemansia asiatica</name>
    <dbReference type="NCBI Taxonomy" id="1052880"/>
    <lineage>
        <taxon>Eukaryota</taxon>
        <taxon>Fungi</taxon>
        <taxon>Fungi incertae sedis</taxon>
        <taxon>Zoopagomycota</taxon>
        <taxon>Kickxellomycotina</taxon>
        <taxon>Kickxellomycetes</taxon>
        <taxon>Kickxellales</taxon>
        <taxon>Kickxellaceae</taxon>
        <taxon>Coemansia</taxon>
    </lineage>
</organism>
<reference evidence="3" key="1">
    <citation type="submission" date="2022-07" db="EMBL/GenBank/DDBJ databases">
        <title>Phylogenomic reconstructions and comparative analyses of Kickxellomycotina fungi.</title>
        <authorList>
            <person name="Reynolds N.K."/>
            <person name="Stajich J.E."/>
            <person name="Barry K."/>
            <person name="Grigoriev I.V."/>
            <person name="Crous P."/>
            <person name="Smith M.E."/>
        </authorList>
    </citation>
    <scope>NUCLEOTIDE SEQUENCE</scope>
    <source>
        <strain evidence="3">NBRC 105413</strain>
    </source>
</reference>
<evidence type="ECO:0000256" key="1">
    <source>
        <dbReference type="SAM" id="MobiDB-lite"/>
    </source>
</evidence>
<comment type="caution">
    <text evidence="3">The sequence shown here is derived from an EMBL/GenBank/DDBJ whole genome shotgun (WGS) entry which is preliminary data.</text>
</comment>
<gene>
    <name evidence="3" type="ORF">LPJ64_003237</name>
</gene>
<feature type="chain" id="PRO_5040813646" evidence="2">
    <location>
        <begin position="20"/>
        <end position="296"/>
    </location>
</feature>
<feature type="region of interest" description="Disordered" evidence="1">
    <location>
        <begin position="234"/>
        <end position="255"/>
    </location>
</feature>
<evidence type="ECO:0000313" key="3">
    <source>
        <dbReference type="EMBL" id="KAJ1645130.1"/>
    </source>
</evidence>
<keyword evidence="2" id="KW-0732">Signal</keyword>
<feature type="signal peptide" evidence="2">
    <location>
        <begin position="1"/>
        <end position="19"/>
    </location>
</feature>
<evidence type="ECO:0000313" key="4">
    <source>
        <dbReference type="Proteomes" id="UP001145021"/>
    </source>
</evidence>
<name>A0A9W7XM23_9FUNG</name>